<evidence type="ECO:0000313" key="9">
    <source>
        <dbReference type="Proteomes" id="UP000003748"/>
    </source>
</evidence>
<dbReference type="STRING" id="546275.FUSPEROL_00362"/>
<name>D4CSK3_9FUSO</name>
<dbReference type="EMBL" id="ACJY01000028">
    <property type="protein sequence ID" value="EFE87639.1"/>
    <property type="molecule type" value="Genomic_DNA"/>
</dbReference>
<keyword evidence="6" id="KW-0067">ATP-binding</keyword>
<dbReference type="NCBIfam" id="TIGR00097">
    <property type="entry name" value="HMP-P_kinase"/>
    <property type="match status" value="1"/>
</dbReference>
<accession>D4CSK3</accession>
<evidence type="ECO:0000256" key="6">
    <source>
        <dbReference type="ARBA" id="ARBA00022840"/>
    </source>
</evidence>
<gene>
    <name evidence="8" type="primary">thiD</name>
    <name evidence="8" type="ORF">FUSPEROL_00362</name>
</gene>
<comment type="pathway">
    <text evidence="1">Cofactor biosynthesis; thiamine diphosphate biosynthesis.</text>
</comment>
<dbReference type="PANTHER" id="PTHR20858">
    <property type="entry name" value="PHOSPHOMETHYLPYRIMIDINE KINASE"/>
    <property type="match status" value="1"/>
</dbReference>
<dbReference type="Proteomes" id="UP000003748">
    <property type="component" value="Unassembled WGS sequence"/>
</dbReference>
<dbReference type="CDD" id="cd01169">
    <property type="entry name" value="HMPP_kinase"/>
    <property type="match status" value="1"/>
</dbReference>
<dbReference type="InterPro" id="IPR004399">
    <property type="entry name" value="HMP/HMP-P_kinase_dom"/>
</dbReference>
<evidence type="ECO:0000256" key="1">
    <source>
        <dbReference type="ARBA" id="ARBA00004948"/>
    </source>
</evidence>
<dbReference type="EC" id="2.7.1.49" evidence="2"/>
<dbReference type="Pfam" id="PF08543">
    <property type="entry name" value="Phos_pyr_kin"/>
    <property type="match status" value="1"/>
</dbReference>
<organism evidence="8 9">
    <name type="scientific">Fusobacterium periodonticum ATCC 33693</name>
    <dbReference type="NCBI Taxonomy" id="546275"/>
    <lineage>
        <taxon>Bacteria</taxon>
        <taxon>Fusobacteriati</taxon>
        <taxon>Fusobacteriota</taxon>
        <taxon>Fusobacteriia</taxon>
        <taxon>Fusobacteriales</taxon>
        <taxon>Fusobacteriaceae</taxon>
        <taxon>Fusobacterium</taxon>
    </lineage>
</organism>
<keyword evidence="3 8" id="KW-0808">Transferase</keyword>
<dbReference type="GO" id="GO:0009228">
    <property type="term" value="P:thiamine biosynthetic process"/>
    <property type="evidence" value="ECO:0007669"/>
    <property type="project" value="InterPro"/>
</dbReference>
<sequence length="310" mass="34287">MGNANVGSKKFVFKLQSIYKLGICFFYLFLEENMKNVLSIAGSDCSAGAGIQADLKTFVANGVYGMTVITSLTAQNPQKVKMVEDVSIEMLKNQLEAILDVMKVSAIKIGMINSKENAELIYDTLLKYKAKNIVLDPVMISTSGKSLIKDETKDFLVNKLFKSVDIITPNLDETKEIVKMILNNENIENIDSIEKMQNYGKIIADFTKKWVLVKGGHLSNSAVDILLNSDETYVLEERKIPNNKTHGTGCSLSSAIASNLAKGYSMLDSVKKAKNFVLCSIKKSIDFGEIGGTVNQMGEIYKNIDIEKLY</sequence>
<dbReference type="FunFam" id="3.40.1190.20:FF:000003">
    <property type="entry name" value="Phosphomethylpyrimidine kinase ThiD"/>
    <property type="match status" value="1"/>
</dbReference>
<comment type="caution">
    <text evidence="8">The sequence shown here is derived from an EMBL/GenBank/DDBJ whole genome shotgun (WGS) entry which is preliminary data.</text>
</comment>
<dbReference type="InterPro" id="IPR029056">
    <property type="entry name" value="Ribokinase-like"/>
</dbReference>
<dbReference type="GO" id="GO:0005524">
    <property type="term" value="F:ATP binding"/>
    <property type="evidence" value="ECO:0007669"/>
    <property type="project" value="UniProtKB-KW"/>
</dbReference>
<dbReference type="Gene3D" id="3.40.1190.20">
    <property type="match status" value="1"/>
</dbReference>
<evidence type="ECO:0000256" key="2">
    <source>
        <dbReference type="ARBA" id="ARBA00012135"/>
    </source>
</evidence>
<evidence type="ECO:0000259" key="7">
    <source>
        <dbReference type="Pfam" id="PF08543"/>
    </source>
</evidence>
<feature type="domain" description="Pyridoxamine kinase/Phosphomethylpyrimidine kinase" evidence="7">
    <location>
        <begin position="44"/>
        <end position="295"/>
    </location>
</feature>
<dbReference type="SUPFAM" id="SSF53613">
    <property type="entry name" value="Ribokinase-like"/>
    <property type="match status" value="1"/>
</dbReference>
<evidence type="ECO:0000256" key="4">
    <source>
        <dbReference type="ARBA" id="ARBA00022741"/>
    </source>
</evidence>
<evidence type="ECO:0000256" key="5">
    <source>
        <dbReference type="ARBA" id="ARBA00022777"/>
    </source>
</evidence>
<evidence type="ECO:0000256" key="3">
    <source>
        <dbReference type="ARBA" id="ARBA00022679"/>
    </source>
</evidence>
<dbReference type="GO" id="GO:0008972">
    <property type="term" value="F:phosphomethylpyrimidine kinase activity"/>
    <property type="evidence" value="ECO:0007669"/>
    <property type="project" value="InterPro"/>
</dbReference>
<dbReference type="eggNOG" id="COG0351">
    <property type="taxonomic scope" value="Bacteria"/>
</dbReference>
<proteinExistence type="predicted"/>
<dbReference type="InterPro" id="IPR013749">
    <property type="entry name" value="PM/HMP-P_kinase-1"/>
</dbReference>
<keyword evidence="5 8" id="KW-0418">Kinase</keyword>
<keyword evidence="4" id="KW-0547">Nucleotide-binding</keyword>
<reference evidence="8 9" key="1">
    <citation type="submission" date="2010-02" db="EMBL/GenBank/DDBJ databases">
        <authorList>
            <person name="Weinstock G."/>
            <person name="Sodergren E."/>
            <person name="Clifton S."/>
            <person name="Fulton L."/>
            <person name="Fulton B."/>
            <person name="Courtney L."/>
            <person name="Fronick C."/>
            <person name="Harrison M."/>
            <person name="Strong C."/>
            <person name="Farmer C."/>
            <person name="Delahaunty K."/>
            <person name="Markovic C."/>
            <person name="Hall O."/>
            <person name="Minx P."/>
            <person name="Tomlinson C."/>
            <person name="Mitreva M."/>
            <person name="Nelson J."/>
            <person name="Hou S."/>
            <person name="Wollam A."/>
            <person name="Pepin K.H."/>
            <person name="Johnson M."/>
            <person name="Bhonagiri V."/>
            <person name="Zhang X."/>
            <person name="Suruliraj S."/>
            <person name="Warren W."/>
            <person name="Chinwalla A."/>
            <person name="Mardis E.R."/>
            <person name="Wilson R.K."/>
        </authorList>
    </citation>
    <scope>NUCLEOTIDE SEQUENCE [LARGE SCALE GENOMIC DNA]</scope>
    <source>
        <strain evidence="8 9">ATCC 33693</strain>
    </source>
</reference>
<dbReference type="GO" id="GO:0008902">
    <property type="term" value="F:hydroxymethylpyrimidine kinase activity"/>
    <property type="evidence" value="ECO:0007669"/>
    <property type="project" value="UniProtKB-EC"/>
</dbReference>
<dbReference type="GO" id="GO:0005829">
    <property type="term" value="C:cytosol"/>
    <property type="evidence" value="ECO:0007669"/>
    <property type="project" value="TreeGrafter"/>
</dbReference>
<protein>
    <recommendedName>
        <fullName evidence="2">hydroxymethylpyrimidine kinase</fullName>
        <ecNumber evidence="2">2.7.1.49</ecNumber>
    </recommendedName>
</protein>
<evidence type="ECO:0000313" key="8">
    <source>
        <dbReference type="EMBL" id="EFE87639.1"/>
    </source>
</evidence>
<dbReference type="HOGENOM" id="CLU_020520_0_3_0"/>
<dbReference type="PANTHER" id="PTHR20858:SF17">
    <property type="entry name" value="HYDROXYMETHYLPYRIMIDINE_PHOSPHOMETHYLPYRIMIDINE KINASE THI20-RELATED"/>
    <property type="match status" value="1"/>
</dbReference>
<dbReference type="AlphaFoldDB" id="D4CSK3"/>